<dbReference type="InterPro" id="IPR011009">
    <property type="entry name" value="Kinase-like_dom_sf"/>
</dbReference>
<keyword evidence="2" id="KW-0808">Transferase</keyword>
<feature type="domain" description="Protein kinase" evidence="1">
    <location>
        <begin position="26"/>
        <end position="337"/>
    </location>
</feature>
<dbReference type="GO" id="GO:0016301">
    <property type="term" value="F:kinase activity"/>
    <property type="evidence" value="ECO:0007669"/>
    <property type="project" value="UniProtKB-KW"/>
</dbReference>
<dbReference type="SUPFAM" id="SSF56112">
    <property type="entry name" value="Protein kinase-like (PK-like)"/>
    <property type="match status" value="1"/>
</dbReference>
<keyword evidence="3" id="KW-1185">Reference proteome</keyword>
<dbReference type="EMBL" id="JAUSUO010000001">
    <property type="protein sequence ID" value="MDQ0341922.1"/>
    <property type="molecule type" value="Genomic_DNA"/>
</dbReference>
<evidence type="ECO:0000313" key="2">
    <source>
        <dbReference type="EMBL" id="MDQ0341922.1"/>
    </source>
</evidence>
<comment type="caution">
    <text evidence="2">The sequence shown here is derived from an EMBL/GenBank/DDBJ whole genome shotgun (WGS) entry which is preliminary data.</text>
</comment>
<dbReference type="RefSeq" id="WP_244680131.1">
    <property type="nucleotide sequence ID" value="NZ_JALIRM010000001.1"/>
</dbReference>
<keyword evidence="2" id="KW-0418">Kinase</keyword>
<dbReference type="Gene3D" id="3.30.200.20">
    <property type="entry name" value="Phosphorylase Kinase, domain 1"/>
    <property type="match status" value="1"/>
</dbReference>
<dbReference type="Gene3D" id="1.10.510.10">
    <property type="entry name" value="Transferase(Phosphotransferase) domain 1"/>
    <property type="match status" value="1"/>
</dbReference>
<dbReference type="Gene3D" id="1.20.58.840">
    <property type="match status" value="1"/>
</dbReference>
<evidence type="ECO:0000259" key="1">
    <source>
        <dbReference type="PROSITE" id="PS50011"/>
    </source>
</evidence>
<name>A0ABU0D0K4_9BACI</name>
<proteinExistence type="predicted"/>
<dbReference type="InterPro" id="IPR000719">
    <property type="entry name" value="Prot_kinase_dom"/>
</dbReference>
<evidence type="ECO:0000313" key="3">
    <source>
        <dbReference type="Proteomes" id="UP001232343"/>
    </source>
</evidence>
<organism evidence="2 3">
    <name type="scientific">Lederbergia wuyishanensis</name>
    <dbReference type="NCBI Taxonomy" id="1347903"/>
    <lineage>
        <taxon>Bacteria</taxon>
        <taxon>Bacillati</taxon>
        <taxon>Bacillota</taxon>
        <taxon>Bacilli</taxon>
        <taxon>Bacillales</taxon>
        <taxon>Bacillaceae</taxon>
        <taxon>Lederbergia</taxon>
    </lineage>
</organism>
<dbReference type="Pfam" id="PF01633">
    <property type="entry name" value="Choline_kinase"/>
    <property type="match status" value="1"/>
</dbReference>
<accession>A0ABU0D0K4</accession>
<reference evidence="2 3" key="1">
    <citation type="submission" date="2023-07" db="EMBL/GenBank/DDBJ databases">
        <title>Genomic Encyclopedia of Type Strains, Phase IV (KMG-IV): sequencing the most valuable type-strain genomes for metagenomic binning, comparative biology and taxonomic classification.</title>
        <authorList>
            <person name="Goeker M."/>
        </authorList>
    </citation>
    <scope>NUCLEOTIDE SEQUENCE [LARGE SCALE GENOMIC DNA]</scope>
    <source>
        <strain evidence="2 3">DSM 27848</strain>
    </source>
</reference>
<gene>
    <name evidence="2" type="ORF">J2S14_000715</name>
</gene>
<protein>
    <submittedName>
        <fullName evidence="2">Ser/Thr protein kinase RdoA (MazF antagonist)</fullName>
    </submittedName>
</protein>
<dbReference type="Proteomes" id="UP001232343">
    <property type="component" value="Unassembled WGS sequence"/>
</dbReference>
<dbReference type="PROSITE" id="PS50011">
    <property type="entry name" value="PROTEIN_KINASE_DOM"/>
    <property type="match status" value="1"/>
</dbReference>
<sequence length="337" mass="39091">MKVDNSSIHKPSLLEFINKSYNIGEGLKIDFIPKGEEGYCYSLETKSREKYFVKVIKTERNLTKALTAIHNFHLVKNKTYLLSPIQSKSGDVVVCFGLYQISVFPYINGISIYEGQLTLDDTIQIATMMADFHLIDKSEIFSLPSEQFDNPFEKNILKILSNLKEKDNSVSTYRQQARKLFENEKADILSTLHRMTIMQEKLTSLSLIYSFTHGDPNYANIMRESEGQLYLIDFGEVAYGPIERDIVAFIGNEFFQPFLLEYVKHNQNAKFHIDVFEFYLYRWALQEISDYGSQLFFGSMGEEENEHAWAELQPYLPLPHEEIAKSLNNIKKELDKC</sequence>